<comment type="caution">
    <text evidence="1">The sequence shown here is derived from an EMBL/GenBank/DDBJ whole genome shotgun (WGS) entry which is preliminary data.</text>
</comment>
<keyword evidence="1" id="KW-0808">Transferase</keyword>
<sequence>MRLLFVIGNLSDYHVPRYEALAKLAATRGDKVALVEVFGRSGVYGFPQEGRIAFFQGSPSDVTTLVEDAGEADLHWWRIGRGLLKALRRCRPDVVVTLGYNTYYSLFLRLLKFLGKRFTLIYMSDSKADDGTRYTLKERLKRVLVSGFDGALVAGEKHRAYARSLGIPMSRSRIGFDVIDVEYFSAASRVALTSASTIRCNFGLRTRYVICVSRFIKRKNVDVLIDAFCRSQVYAAGVSLLLVGQGPCAQEVRKTIDRLGMSRHIQILGSVPYCEMPALYSLAEFAVLPSAYDQWGLCVSEAFAAAKPAIVTRTCGVANELVLDGINGFVVEPGDAAALADRLVRLATDDALRERFSQNAVSTVRRWTPTLFATNVIELADSLTGTATSLAQSRGVAA</sequence>
<dbReference type="Proteomes" id="UP001558850">
    <property type="component" value="Unassembled WGS sequence"/>
</dbReference>
<proteinExistence type="predicted"/>
<gene>
    <name evidence="1" type="ORF">AB4Y32_35285</name>
</gene>
<dbReference type="EC" id="2.4.-.-" evidence="1"/>
<evidence type="ECO:0000313" key="1">
    <source>
        <dbReference type="EMBL" id="MEX3936960.1"/>
    </source>
</evidence>
<accession>A0ACC6UBA1</accession>
<dbReference type="EMBL" id="JBFRCH010000041">
    <property type="protein sequence ID" value="MEX3936960.1"/>
    <property type="molecule type" value="Genomic_DNA"/>
</dbReference>
<protein>
    <submittedName>
        <fullName evidence="1">Glycosyltransferase family 4 protein</fullName>
        <ecNumber evidence="1">2.4.-.-</ecNumber>
    </submittedName>
</protein>
<organism evidence="1 2">
    <name type="scientific">Paraburkholderia phymatum</name>
    <dbReference type="NCBI Taxonomy" id="148447"/>
    <lineage>
        <taxon>Bacteria</taxon>
        <taxon>Pseudomonadati</taxon>
        <taxon>Pseudomonadota</taxon>
        <taxon>Betaproteobacteria</taxon>
        <taxon>Burkholderiales</taxon>
        <taxon>Burkholderiaceae</taxon>
        <taxon>Paraburkholderia</taxon>
    </lineage>
</organism>
<keyword evidence="2" id="KW-1185">Reference proteome</keyword>
<reference evidence="1" key="1">
    <citation type="submission" date="2024-07" db="EMBL/GenBank/DDBJ databases">
        <title>A survey of Mimosa microsymbionts across Brazilian biomes reveals a high diversity of Paraburkholderia nodulating endemic species, but also that Cupriavidus is common as a symbiont of widespread species.</title>
        <authorList>
            <person name="Rouws L."/>
            <person name="Barauna A."/>
            <person name="Beukes C."/>
            <person name="Rouws J.R.C."/>
            <person name="De Faria S.M."/>
            <person name="Gross E."/>
            <person name="Bueno Dos Reis Junior F."/>
            <person name="Simon M.F."/>
            <person name="Maluk M."/>
            <person name="Odee D.W."/>
            <person name="Kenicer G."/>
            <person name="Young J.P.W."/>
            <person name="Reis V.M."/>
            <person name="Zilli J."/>
            <person name="James E.K."/>
        </authorList>
    </citation>
    <scope>NUCLEOTIDE SEQUENCE</scope>
    <source>
        <strain evidence="1">EG181B</strain>
    </source>
</reference>
<keyword evidence="1" id="KW-0328">Glycosyltransferase</keyword>
<evidence type="ECO:0000313" key="2">
    <source>
        <dbReference type="Proteomes" id="UP001558850"/>
    </source>
</evidence>
<name>A0ACC6UBA1_9BURK</name>